<protein>
    <recommendedName>
        <fullName evidence="4">CBS domain-containing protein</fullName>
    </recommendedName>
</protein>
<feature type="domain" description="CBS" evidence="4">
    <location>
        <begin position="287"/>
        <end position="339"/>
    </location>
</feature>
<gene>
    <name evidence="5" type="ORF">D9Q98_006242</name>
</gene>
<dbReference type="AlphaFoldDB" id="A0A9D4Z1P5"/>
<feature type="domain" description="CBS" evidence="4">
    <location>
        <begin position="16"/>
        <end position="74"/>
    </location>
</feature>
<dbReference type="PROSITE" id="PS51371">
    <property type="entry name" value="CBS"/>
    <property type="match status" value="2"/>
</dbReference>
<dbReference type="GO" id="GO:0005737">
    <property type="term" value="C:cytoplasm"/>
    <property type="evidence" value="ECO:0007669"/>
    <property type="project" value="TreeGrafter"/>
</dbReference>
<dbReference type="InterPro" id="IPR046342">
    <property type="entry name" value="CBS_dom_sf"/>
</dbReference>
<keyword evidence="1" id="KW-0677">Repeat</keyword>
<organism evidence="5 6">
    <name type="scientific">Chlorella vulgaris</name>
    <name type="common">Green alga</name>
    <dbReference type="NCBI Taxonomy" id="3077"/>
    <lineage>
        <taxon>Eukaryota</taxon>
        <taxon>Viridiplantae</taxon>
        <taxon>Chlorophyta</taxon>
        <taxon>core chlorophytes</taxon>
        <taxon>Trebouxiophyceae</taxon>
        <taxon>Chlorellales</taxon>
        <taxon>Chlorellaceae</taxon>
        <taxon>Chlorella clade</taxon>
        <taxon>Chlorella</taxon>
    </lineage>
</organism>
<evidence type="ECO:0000313" key="5">
    <source>
        <dbReference type="EMBL" id="KAI3436832.1"/>
    </source>
</evidence>
<dbReference type="CDD" id="cd02205">
    <property type="entry name" value="CBS_pair_SF"/>
    <property type="match status" value="1"/>
</dbReference>
<evidence type="ECO:0000256" key="2">
    <source>
        <dbReference type="ARBA" id="ARBA00023122"/>
    </source>
</evidence>
<proteinExistence type="predicted"/>
<dbReference type="PANTHER" id="PTHR13780:SF128">
    <property type="entry name" value="CBS DOMAIN-CONTAINING PROTEIN"/>
    <property type="match status" value="1"/>
</dbReference>
<keyword evidence="6" id="KW-1185">Reference proteome</keyword>
<dbReference type="EMBL" id="SIDB01000002">
    <property type="protein sequence ID" value="KAI3436832.1"/>
    <property type="molecule type" value="Genomic_DNA"/>
</dbReference>
<dbReference type="PANTHER" id="PTHR13780">
    <property type="entry name" value="AMP-ACTIVATED PROTEIN KINASE, GAMMA REGULATORY SUBUNIT"/>
    <property type="match status" value="1"/>
</dbReference>
<name>A0A9D4Z1P5_CHLVU</name>
<sequence length="339" mass="35519">MHAKEYLTSTPLESILTTGGDKLISCTIGCRMDAAISTLDKHKVLSIPVLKGGEYTGCISVNDLLKELMAELKAKNAHWQDAGAASFTADDLISVGKVLTSKSVGELEHAGSLFLLNAANSASLHDFIVNCFDIKDQHHVHHRVYVCMAAGTAHTVGAGATTVVNATPTSPRASGKLEVTHVVSHLDIVRVLAANKASLGGMAEASLEALGLDEGAVFCVPAATPALEAFQRMAADHKSCLGLVDPDTGKLVANLSASDLRFLSTPEAFASLLTSAVDLRASLHGGTLPPVGTVTPGTMFGELLDLLVSHKLHRAYVVDEEGKPTSIITLTDVLKRVVA</sequence>
<dbReference type="Proteomes" id="UP001055712">
    <property type="component" value="Unassembled WGS sequence"/>
</dbReference>
<evidence type="ECO:0000259" key="4">
    <source>
        <dbReference type="PROSITE" id="PS51371"/>
    </source>
</evidence>
<evidence type="ECO:0000256" key="3">
    <source>
        <dbReference type="PROSITE-ProRule" id="PRU00703"/>
    </source>
</evidence>
<dbReference type="OrthoDB" id="511825at2759"/>
<accession>A0A9D4Z1P5</accession>
<keyword evidence="2 3" id="KW-0129">CBS domain</keyword>
<evidence type="ECO:0000313" key="6">
    <source>
        <dbReference type="Proteomes" id="UP001055712"/>
    </source>
</evidence>
<dbReference type="GO" id="GO:0005634">
    <property type="term" value="C:nucleus"/>
    <property type="evidence" value="ECO:0007669"/>
    <property type="project" value="TreeGrafter"/>
</dbReference>
<dbReference type="InterPro" id="IPR050511">
    <property type="entry name" value="AMPK_gamma/SDS23_families"/>
</dbReference>
<dbReference type="SUPFAM" id="SSF54631">
    <property type="entry name" value="CBS-domain pair"/>
    <property type="match status" value="2"/>
</dbReference>
<dbReference type="Gene3D" id="3.10.580.10">
    <property type="entry name" value="CBS-domain"/>
    <property type="match status" value="2"/>
</dbReference>
<dbReference type="Pfam" id="PF00571">
    <property type="entry name" value="CBS"/>
    <property type="match status" value="2"/>
</dbReference>
<reference evidence="5" key="1">
    <citation type="journal article" date="2019" name="Plant J.">
        <title>Chlorella vulgaris genome assembly and annotation reveals the molecular basis for metabolic acclimation to high light conditions.</title>
        <authorList>
            <person name="Cecchin M."/>
            <person name="Marcolungo L."/>
            <person name="Rossato M."/>
            <person name="Girolomoni L."/>
            <person name="Cosentino E."/>
            <person name="Cuine S."/>
            <person name="Li-Beisson Y."/>
            <person name="Delledonne M."/>
            <person name="Ballottari M."/>
        </authorList>
    </citation>
    <scope>NUCLEOTIDE SEQUENCE</scope>
    <source>
        <strain evidence="5">211/11P</strain>
    </source>
</reference>
<comment type="caution">
    <text evidence="5">The sequence shown here is derived from an EMBL/GenBank/DDBJ whole genome shotgun (WGS) entry which is preliminary data.</text>
</comment>
<dbReference type="SMART" id="SM00116">
    <property type="entry name" value="CBS"/>
    <property type="match status" value="3"/>
</dbReference>
<reference evidence="5" key="2">
    <citation type="submission" date="2020-11" db="EMBL/GenBank/DDBJ databases">
        <authorList>
            <person name="Cecchin M."/>
            <person name="Marcolungo L."/>
            <person name="Rossato M."/>
            <person name="Girolomoni L."/>
            <person name="Cosentino E."/>
            <person name="Cuine S."/>
            <person name="Li-Beisson Y."/>
            <person name="Delledonne M."/>
            <person name="Ballottari M."/>
        </authorList>
    </citation>
    <scope>NUCLEOTIDE SEQUENCE</scope>
    <source>
        <strain evidence="5">211/11P</strain>
        <tissue evidence="5">Whole cell</tissue>
    </source>
</reference>
<dbReference type="InterPro" id="IPR000644">
    <property type="entry name" value="CBS_dom"/>
</dbReference>
<evidence type="ECO:0000256" key="1">
    <source>
        <dbReference type="ARBA" id="ARBA00022737"/>
    </source>
</evidence>